<feature type="transmembrane region" description="Helical" evidence="1">
    <location>
        <begin position="413"/>
        <end position="430"/>
    </location>
</feature>
<gene>
    <name evidence="2" type="ORF">VU01_10652</name>
</gene>
<evidence type="ECO:0000256" key="1">
    <source>
        <dbReference type="SAM" id="Phobius"/>
    </source>
</evidence>
<feature type="transmembrane region" description="Helical" evidence="1">
    <location>
        <begin position="275"/>
        <end position="293"/>
    </location>
</feature>
<feature type="transmembrane region" description="Helical" evidence="1">
    <location>
        <begin position="175"/>
        <end position="200"/>
    </location>
</feature>
<dbReference type="Proteomes" id="UP000288892">
    <property type="component" value="Unassembled WGS sequence"/>
</dbReference>
<evidence type="ECO:0000313" key="2">
    <source>
        <dbReference type="EMBL" id="RWX51901.1"/>
    </source>
</evidence>
<keyword evidence="3" id="KW-1185">Reference proteome</keyword>
<feature type="transmembrane region" description="Helical" evidence="1">
    <location>
        <begin position="711"/>
        <end position="728"/>
    </location>
</feature>
<feature type="transmembrane region" description="Helical" evidence="1">
    <location>
        <begin position="212"/>
        <end position="236"/>
    </location>
</feature>
<dbReference type="AlphaFoldDB" id="A0A444JFL0"/>
<feature type="transmembrane region" description="Helical" evidence="1">
    <location>
        <begin position="685"/>
        <end position="704"/>
    </location>
</feature>
<keyword evidence="1" id="KW-0812">Transmembrane</keyword>
<dbReference type="EMBL" id="MTKS01000065">
    <property type="protein sequence ID" value="RWX51901.1"/>
    <property type="molecule type" value="Genomic_DNA"/>
</dbReference>
<reference evidence="2 3" key="1">
    <citation type="submission" date="2017-01" db="EMBL/GenBank/DDBJ databases">
        <title>The cable genome- insights into the physiology and evolution of filamentous bacteria capable of sulfide oxidation via long distance electron transfer.</title>
        <authorList>
            <person name="Schreiber L."/>
            <person name="Bjerg J.T."/>
            <person name="Boggild A."/>
            <person name="Van De Vossenberg J."/>
            <person name="Meysman F."/>
            <person name="Nielsen L.P."/>
            <person name="Schramm A."/>
            <person name="Kjeldsen K.U."/>
        </authorList>
    </citation>
    <scope>NUCLEOTIDE SEQUENCE [LARGE SCALE GENOMIC DNA]</scope>
    <source>
        <strain evidence="2">A5</strain>
    </source>
</reference>
<feature type="transmembrane region" description="Helical" evidence="1">
    <location>
        <begin position="458"/>
        <end position="486"/>
    </location>
</feature>
<feature type="transmembrane region" description="Helical" evidence="1">
    <location>
        <begin position="605"/>
        <end position="628"/>
    </location>
</feature>
<keyword evidence="1" id="KW-1133">Transmembrane helix</keyword>
<name>A0A444JFL0_9BACT</name>
<protein>
    <submittedName>
        <fullName evidence="2">Uncharacterized protein</fullName>
    </submittedName>
</protein>
<feature type="transmembrane region" description="Helical" evidence="1">
    <location>
        <begin position="12"/>
        <end position="31"/>
    </location>
</feature>
<feature type="transmembrane region" description="Helical" evidence="1">
    <location>
        <begin position="380"/>
        <end position="401"/>
    </location>
</feature>
<sequence length="732" mass="84767">MDNLLKKISKYKYFFIVIFLFISTLLILDYGNYSTPPDDRYENFGKVSALHSITDYQYAKNGTDITFRNEKDPYFIVPFTSKSSFPKRVVISLAAFKNVRAVEIFYKFRGDVGYLPENCVRQFLQKNKKKYDFTLPAGDYEELRIDFIGSTRSESSITVTGLGLQPYSFFWFSRIFSFVLAFFLFALFILPGILLCLILLPDPKNSRKNIFIFMFPLSLSFYFSVYLIHVATIHLFRNNHSVPFVYFILALSLLHYLFIKNNKVNNFVTVLKESWKTFLCALLILFISLSIVISKKQKPFEDVSYGDMIEYKIFSVFNGGDNQFQYYNGTAIVNNEPFSKYYAHGQLVYGVQDRQMLAGTIYAAFRIILRNANTFISESYLTYTIFGICLNLMIIFPVIILFERYLPKGRHHFLLMVLSLNAFVFANYYYTWFKHAGGALFLSGLICLLHDSSKVKNWLLAGFMFGLSANMHAGNALGVPVVFLWFSGKEISKRGLFNKDILLLPVSLALMFIAVNMPWAIVKSLYYPDTHALLRQHFLNGVSADNGLVGSIKKFMELYPLSEQLTYRLSHIADSFRLHYLGLLYELFEENDYRRFFFYWSNYEFFFFIFTVYSLLFFLLISILGSFLSNMLKSDTGKSKISVNTSGTCNVINPKTKEMYILTGLSVITIYGLIFLYYGQDFSDINHVMPYGTLILVHMALITLIARTGRFGYAVMTLYMVFTSYRLFSIPF</sequence>
<proteinExistence type="predicted"/>
<feature type="transmembrane region" description="Helical" evidence="1">
    <location>
        <begin position="501"/>
        <end position="521"/>
    </location>
</feature>
<evidence type="ECO:0000313" key="3">
    <source>
        <dbReference type="Proteomes" id="UP000288892"/>
    </source>
</evidence>
<keyword evidence="1" id="KW-0472">Membrane</keyword>
<feature type="transmembrane region" description="Helical" evidence="1">
    <location>
        <begin position="660"/>
        <end position="679"/>
    </location>
</feature>
<comment type="caution">
    <text evidence="2">The sequence shown here is derived from an EMBL/GenBank/DDBJ whole genome shotgun (WGS) entry which is preliminary data.</text>
</comment>
<feature type="transmembrane region" description="Helical" evidence="1">
    <location>
        <begin position="242"/>
        <end position="259"/>
    </location>
</feature>
<organism evidence="2 3">
    <name type="scientific">Candidatus Electrothrix marina</name>
    <dbReference type="NCBI Taxonomy" id="1859130"/>
    <lineage>
        <taxon>Bacteria</taxon>
        <taxon>Pseudomonadati</taxon>
        <taxon>Thermodesulfobacteriota</taxon>
        <taxon>Desulfobulbia</taxon>
        <taxon>Desulfobulbales</taxon>
        <taxon>Desulfobulbaceae</taxon>
        <taxon>Candidatus Electrothrix</taxon>
    </lineage>
</organism>
<accession>A0A444JFL0</accession>